<sequence>MYLLLVSFRAVIDVIAIHTGDAVPASHIYFRPATSTYTSRRRSQFRTLNGKKSRSYADSIARDTDSVEGKQNAGGTLPGYLSFGGIML</sequence>
<dbReference type="AlphaFoldDB" id="A0A9P7JAX0"/>
<name>A0A9P7JAX0_9AGAM</name>
<gene>
    <name evidence="2" type="ORF">BJ212DRAFT_1373026</name>
</gene>
<comment type="caution">
    <text evidence="2">The sequence shown here is derived from an EMBL/GenBank/DDBJ whole genome shotgun (WGS) entry which is preliminary data.</text>
</comment>
<protein>
    <recommendedName>
        <fullName evidence="4">Secreted protein</fullName>
    </recommendedName>
</protein>
<organism evidence="2 3">
    <name type="scientific">Suillus subaureus</name>
    <dbReference type="NCBI Taxonomy" id="48587"/>
    <lineage>
        <taxon>Eukaryota</taxon>
        <taxon>Fungi</taxon>
        <taxon>Dikarya</taxon>
        <taxon>Basidiomycota</taxon>
        <taxon>Agaricomycotina</taxon>
        <taxon>Agaricomycetes</taxon>
        <taxon>Agaricomycetidae</taxon>
        <taxon>Boletales</taxon>
        <taxon>Suillineae</taxon>
        <taxon>Suillaceae</taxon>
        <taxon>Suillus</taxon>
    </lineage>
</organism>
<dbReference type="OrthoDB" id="10471215at2759"/>
<feature type="signal peptide" evidence="1">
    <location>
        <begin position="1"/>
        <end position="16"/>
    </location>
</feature>
<keyword evidence="1" id="KW-0732">Signal</keyword>
<evidence type="ECO:0000313" key="3">
    <source>
        <dbReference type="Proteomes" id="UP000807769"/>
    </source>
</evidence>
<dbReference type="GeneID" id="64630365"/>
<keyword evidence="3" id="KW-1185">Reference proteome</keyword>
<evidence type="ECO:0008006" key="4">
    <source>
        <dbReference type="Google" id="ProtNLM"/>
    </source>
</evidence>
<evidence type="ECO:0000256" key="1">
    <source>
        <dbReference type="SAM" id="SignalP"/>
    </source>
</evidence>
<dbReference type="EMBL" id="JABBWG010000028">
    <property type="protein sequence ID" value="KAG1811775.1"/>
    <property type="molecule type" value="Genomic_DNA"/>
</dbReference>
<evidence type="ECO:0000313" key="2">
    <source>
        <dbReference type="EMBL" id="KAG1811775.1"/>
    </source>
</evidence>
<dbReference type="Proteomes" id="UP000807769">
    <property type="component" value="Unassembled WGS sequence"/>
</dbReference>
<reference evidence="2" key="1">
    <citation type="journal article" date="2020" name="New Phytol.">
        <title>Comparative genomics reveals dynamic genome evolution in host specialist ectomycorrhizal fungi.</title>
        <authorList>
            <person name="Lofgren L.A."/>
            <person name="Nguyen N.H."/>
            <person name="Vilgalys R."/>
            <person name="Ruytinx J."/>
            <person name="Liao H.L."/>
            <person name="Branco S."/>
            <person name="Kuo A."/>
            <person name="LaButti K."/>
            <person name="Lipzen A."/>
            <person name="Andreopoulos W."/>
            <person name="Pangilinan J."/>
            <person name="Riley R."/>
            <person name="Hundley H."/>
            <person name="Na H."/>
            <person name="Barry K."/>
            <person name="Grigoriev I.V."/>
            <person name="Stajich J.E."/>
            <person name="Kennedy P.G."/>
        </authorList>
    </citation>
    <scope>NUCLEOTIDE SEQUENCE</scope>
    <source>
        <strain evidence="2">MN1</strain>
    </source>
</reference>
<feature type="chain" id="PRO_5040453135" description="Secreted protein" evidence="1">
    <location>
        <begin position="17"/>
        <end position="88"/>
    </location>
</feature>
<proteinExistence type="predicted"/>
<dbReference type="RefSeq" id="XP_041190196.1">
    <property type="nucleotide sequence ID" value="XM_041336348.1"/>
</dbReference>
<accession>A0A9P7JAX0</accession>